<keyword evidence="3" id="KW-0731">Sigma factor</keyword>
<dbReference type="InterPro" id="IPR036388">
    <property type="entry name" value="WH-like_DNA-bd_sf"/>
</dbReference>
<evidence type="ECO:0000313" key="8">
    <source>
        <dbReference type="Proteomes" id="UP000252004"/>
    </source>
</evidence>
<proteinExistence type="inferred from homology"/>
<dbReference type="InterPro" id="IPR013324">
    <property type="entry name" value="RNA_pol_sigma_r3/r4-like"/>
</dbReference>
<protein>
    <submittedName>
        <fullName evidence="7">Sigma-70 family RNA polymerase sigma factor</fullName>
    </submittedName>
</protein>
<comment type="similarity">
    <text evidence="1">Belongs to the sigma-70 factor family. ECF subfamily.</text>
</comment>
<dbReference type="KEGG" id="sgz:C0216_31045"/>
<organism evidence="7 8">
    <name type="scientific">Streptomyces globosus</name>
    <dbReference type="NCBI Taxonomy" id="68209"/>
    <lineage>
        <taxon>Bacteria</taxon>
        <taxon>Bacillati</taxon>
        <taxon>Actinomycetota</taxon>
        <taxon>Actinomycetes</taxon>
        <taxon>Kitasatosporales</taxon>
        <taxon>Streptomycetaceae</taxon>
        <taxon>Streptomyces</taxon>
    </lineage>
</organism>
<accession>A0A344UAL6</accession>
<evidence type="ECO:0000256" key="2">
    <source>
        <dbReference type="ARBA" id="ARBA00023015"/>
    </source>
</evidence>
<dbReference type="EMBL" id="CP030863">
    <property type="protein sequence ID" value="AXE27937.1"/>
    <property type="molecule type" value="Genomic_DNA"/>
</dbReference>
<name>A0A344UAL6_9ACTN</name>
<dbReference type="Pfam" id="PF08281">
    <property type="entry name" value="Sigma70_r4_2"/>
    <property type="match status" value="1"/>
</dbReference>
<dbReference type="SUPFAM" id="SSF88659">
    <property type="entry name" value="Sigma3 and sigma4 domains of RNA polymerase sigma factors"/>
    <property type="match status" value="1"/>
</dbReference>
<dbReference type="PANTHER" id="PTHR43133:SF8">
    <property type="entry name" value="RNA POLYMERASE SIGMA FACTOR HI_1459-RELATED"/>
    <property type="match status" value="1"/>
</dbReference>
<keyword evidence="8" id="KW-1185">Reference proteome</keyword>
<keyword evidence="5" id="KW-0804">Transcription</keyword>
<dbReference type="PANTHER" id="PTHR43133">
    <property type="entry name" value="RNA POLYMERASE ECF-TYPE SIGMA FACTO"/>
    <property type="match status" value="1"/>
</dbReference>
<keyword evidence="4" id="KW-0238">DNA-binding</keyword>
<dbReference type="InterPro" id="IPR013249">
    <property type="entry name" value="RNA_pol_sigma70_r4_t2"/>
</dbReference>
<dbReference type="Gene3D" id="1.10.10.10">
    <property type="entry name" value="Winged helix-like DNA-binding domain superfamily/Winged helix DNA-binding domain"/>
    <property type="match status" value="1"/>
</dbReference>
<dbReference type="InterPro" id="IPR039425">
    <property type="entry name" value="RNA_pol_sigma-70-like"/>
</dbReference>
<evidence type="ECO:0000256" key="1">
    <source>
        <dbReference type="ARBA" id="ARBA00010641"/>
    </source>
</evidence>
<evidence type="ECO:0000256" key="5">
    <source>
        <dbReference type="ARBA" id="ARBA00023163"/>
    </source>
</evidence>
<evidence type="ECO:0000259" key="6">
    <source>
        <dbReference type="Pfam" id="PF08281"/>
    </source>
</evidence>
<geneLocation type="plasmid" evidence="7 8">
    <name>unnamed1</name>
</geneLocation>
<reference evidence="7 8" key="1">
    <citation type="submission" date="2018-01" db="EMBL/GenBank/DDBJ databases">
        <title>Draft genome Sequence of streptomyces globosus LZH-48.</title>
        <authorList>
            <person name="Ran K."/>
            <person name="Li Z."/>
            <person name="Wei S."/>
            <person name="Dong R."/>
        </authorList>
    </citation>
    <scope>NUCLEOTIDE SEQUENCE [LARGE SCALE GENOMIC DNA]</scope>
    <source>
        <strain evidence="7 8">LZH-48</strain>
        <plasmid evidence="7 8">unnamed1</plasmid>
    </source>
</reference>
<dbReference type="Proteomes" id="UP000252004">
    <property type="component" value="Plasmid unnamed1"/>
</dbReference>
<evidence type="ECO:0000256" key="3">
    <source>
        <dbReference type="ARBA" id="ARBA00023082"/>
    </source>
</evidence>
<keyword evidence="2" id="KW-0805">Transcription regulation</keyword>
<evidence type="ECO:0000313" key="7">
    <source>
        <dbReference type="EMBL" id="AXE27937.1"/>
    </source>
</evidence>
<feature type="domain" description="RNA polymerase sigma factor 70 region 4 type 2" evidence="6">
    <location>
        <begin position="135"/>
        <end position="185"/>
    </location>
</feature>
<dbReference type="OrthoDB" id="4350410at2"/>
<dbReference type="GO" id="GO:0003677">
    <property type="term" value="F:DNA binding"/>
    <property type="evidence" value="ECO:0007669"/>
    <property type="project" value="UniProtKB-KW"/>
</dbReference>
<sequence length="201" mass="22581">MTEQPPADSAGTREPSQIMPNAYWAFLALNHKPYLEYARVLLGDEKEAADAVHATFVHLAAIWAHLTMQPNMAAYAWAQHKLLVADELIISGREPAASETMAFDRAIRAASCAVLRDFREQFRAQMDELENSIGLYAAMDRLPERQFDVMVLCYALKYTTKQTADTMGVTPATVRTLRCSARRRIAKEMGLDIELGIEDEE</sequence>
<dbReference type="GO" id="GO:0016987">
    <property type="term" value="F:sigma factor activity"/>
    <property type="evidence" value="ECO:0007669"/>
    <property type="project" value="UniProtKB-KW"/>
</dbReference>
<dbReference type="GO" id="GO:0006352">
    <property type="term" value="P:DNA-templated transcription initiation"/>
    <property type="evidence" value="ECO:0007669"/>
    <property type="project" value="InterPro"/>
</dbReference>
<gene>
    <name evidence="7" type="ORF">C0216_31045</name>
</gene>
<keyword evidence="7" id="KW-0614">Plasmid</keyword>
<evidence type="ECO:0000256" key="4">
    <source>
        <dbReference type="ARBA" id="ARBA00023125"/>
    </source>
</evidence>
<dbReference type="AlphaFoldDB" id="A0A344UAL6"/>
<dbReference type="RefSeq" id="WP_114059101.1">
    <property type="nucleotide sequence ID" value="NZ_CP030863.1"/>
</dbReference>